<dbReference type="SUPFAM" id="SSF47598">
    <property type="entry name" value="Ribbon-helix-helix"/>
    <property type="match status" value="1"/>
</dbReference>
<dbReference type="InterPro" id="IPR013321">
    <property type="entry name" value="Arc_rbn_hlx_hlx"/>
</dbReference>
<proteinExistence type="predicted"/>
<dbReference type="InterPro" id="IPR010985">
    <property type="entry name" value="Ribbon_hlx_hlx"/>
</dbReference>
<sequence>SQVERVAISLPKKLVHRIEELRDRMDLNRSKFYQKALKAYLEEFPGEEDKKLAQLYQEIHQTDQELLRHFGQHSYKHLPPYQR</sequence>
<organism evidence="2 3">
    <name type="scientific">Aerophobetes bacterium</name>
    <dbReference type="NCBI Taxonomy" id="2030807"/>
    <lineage>
        <taxon>Bacteria</taxon>
        <taxon>Candidatus Aerophobota</taxon>
    </lineage>
</organism>
<name>A0A523RMZ9_UNCAE</name>
<feature type="non-terminal residue" evidence="2">
    <location>
        <position position="1"/>
    </location>
</feature>
<dbReference type="EMBL" id="SOKJ01000440">
    <property type="protein sequence ID" value="TET07150.1"/>
    <property type="molecule type" value="Genomic_DNA"/>
</dbReference>
<dbReference type="AlphaFoldDB" id="A0A523RMZ9"/>
<dbReference type="Proteomes" id="UP000316360">
    <property type="component" value="Unassembled WGS sequence"/>
</dbReference>
<dbReference type="GO" id="GO:0006355">
    <property type="term" value="P:regulation of DNA-templated transcription"/>
    <property type="evidence" value="ECO:0007669"/>
    <property type="project" value="InterPro"/>
</dbReference>
<protein>
    <submittedName>
        <fullName evidence="2">Ribbon-helix-helix protein, CopG family</fullName>
    </submittedName>
</protein>
<dbReference type="Pfam" id="PF01402">
    <property type="entry name" value="RHH_1"/>
    <property type="match status" value="1"/>
</dbReference>
<gene>
    <name evidence="2" type="ORF">E3J84_07755</name>
</gene>
<evidence type="ECO:0000313" key="2">
    <source>
        <dbReference type="EMBL" id="TET07150.1"/>
    </source>
</evidence>
<comment type="caution">
    <text evidence="2">The sequence shown here is derived from an EMBL/GenBank/DDBJ whole genome shotgun (WGS) entry which is preliminary data.</text>
</comment>
<evidence type="ECO:0000313" key="3">
    <source>
        <dbReference type="Proteomes" id="UP000316360"/>
    </source>
</evidence>
<accession>A0A523RMZ9</accession>
<dbReference type="Gene3D" id="1.10.1220.10">
    <property type="entry name" value="Met repressor-like"/>
    <property type="match status" value="1"/>
</dbReference>
<reference evidence="2 3" key="1">
    <citation type="submission" date="2019-03" db="EMBL/GenBank/DDBJ databases">
        <title>Metabolic potential of uncultured bacteria and archaea associated with petroleum seepage in deep-sea sediments.</title>
        <authorList>
            <person name="Dong X."/>
            <person name="Hubert C."/>
        </authorList>
    </citation>
    <scope>NUCLEOTIDE SEQUENCE [LARGE SCALE GENOMIC DNA]</scope>
    <source>
        <strain evidence="2">E44_bin7</strain>
    </source>
</reference>
<evidence type="ECO:0000259" key="1">
    <source>
        <dbReference type="Pfam" id="PF01402"/>
    </source>
</evidence>
<dbReference type="InterPro" id="IPR002145">
    <property type="entry name" value="CopG"/>
</dbReference>
<feature type="domain" description="Ribbon-helix-helix protein CopG" evidence="1">
    <location>
        <begin position="4"/>
        <end position="42"/>
    </location>
</feature>